<evidence type="ECO:0000313" key="1">
    <source>
        <dbReference type="EMBL" id="EDV19171.1"/>
    </source>
</evidence>
<gene>
    <name evidence="1" type="ORF">TRIADDRAFT_62381</name>
</gene>
<dbReference type="EMBL" id="DS985282">
    <property type="protein sequence ID" value="EDV19171.1"/>
    <property type="molecule type" value="Genomic_DNA"/>
</dbReference>
<accession>B3SDM4</accession>
<dbReference type="AlphaFoldDB" id="B3SDM4"/>
<dbReference type="InParanoid" id="B3SDM4"/>
<name>B3SDM4_TRIAD</name>
<dbReference type="CTD" id="6759551"/>
<dbReference type="HOGENOM" id="CLU_757230_0_0_1"/>
<dbReference type="GeneID" id="6759551"/>
<dbReference type="KEGG" id="tad:TRIADDRAFT_62381"/>
<reference evidence="1 2" key="1">
    <citation type="journal article" date="2008" name="Nature">
        <title>The Trichoplax genome and the nature of placozoans.</title>
        <authorList>
            <person name="Srivastava M."/>
            <person name="Begovic E."/>
            <person name="Chapman J."/>
            <person name="Putnam N.H."/>
            <person name="Hellsten U."/>
            <person name="Kawashima T."/>
            <person name="Kuo A."/>
            <person name="Mitros T."/>
            <person name="Salamov A."/>
            <person name="Carpenter M.L."/>
            <person name="Signorovitch A.Y."/>
            <person name="Moreno M.A."/>
            <person name="Kamm K."/>
            <person name="Grimwood J."/>
            <person name="Schmutz J."/>
            <person name="Shapiro H."/>
            <person name="Grigoriev I.V."/>
            <person name="Buss L.W."/>
            <person name="Schierwater B."/>
            <person name="Dellaporta S.L."/>
            <person name="Rokhsar D.S."/>
        </authorList>
    </citation>
    <scope>NUCLEOTIDE SEQUENCE [LARGE SCALE GENOMIC DNA]</scope>
    <source>
        <strain evidence="1 2">Grell-BS-1999</strain>
    </source>
</reference>
<dbReference type="Proteomes" id="UP000009022">
    <property type="component" value="Unassembled WGS sequence"/>
</dbReference>
<evidence type="ECO:0000313" key="2">
    <source>
        <dbReference type="Proteomes" id="UP000009022"/>
    </source>
</evidence>
<organism evidence="1 2">
    <name type="scientific">Trichoplax adhaerens</name>
    <name type="common">Trichoplax reptans</name>
    <dbReference type="NCBI Taxonomy" id="10228"/>
    <lineage>
        <taxon>Eukaryota</taxon>
        <taxon>Metazoa</taxon>
        <taxon>Placozoa</taxon>
        <taxon>Uniplacotomia</taxon>
        <taxon>Trichoplacea</taxon>
        <taxon>Trichoplacidae</taxon>
        <taxon>Trichoplax</taxon>
    </lineage>
</organism>
<dbReference type="RefSeq" id="XP_002118349.1">
    <property type="nucleotide sequence ID" value="XM_002118313.1"/>
</dbReference>
<keyword evidence="2" id="KW-1185">Reference proteome</keyword>
<dbReference type="OMA" id="WETEDIS"/>
<proteinExistence type="predicted"/>
<sequence>MAAYSDLNIITENSPLHILAIQCHQWETEDISITTFMSRLETLQNNLNIQDGPNRLHLSCTDEMQMLTYCSNLPCLQSTKTSDAELKINLLLNHMMSPSSWVRCVTCSLLRNLWLTLDSCGKHFIVQTTILCKNLMIALNDSLSKKSVRFDTSVCICLASLTIISSSAIKKLSSLRLSRPFVALSIATILDVLNHKFDKVNNPSSILIYRVAADSLERLIHVSNLWLEALNVTQCYQCIQSYYEAIITHFQIVGDDWTCCKILGILNHDDVFSTFASQSSILSNIATLLTDALKPYKDGDLLELRWAILHFIMRYAKLRLGNHLMHYGKLDRDNSLTLIKNGCCEESQVKKLKEYLASLPPRDDDS</sequence>
<protein>
    <submittedName>
        <fullName evidence="1">Uncharacterized protein</fullName>
    </submittedName>
</protein>